<dbReference type="EnsemblPlants" id="OBART01G05240.1">
    <property type="protein sequence ID" value="OBART01G05240.1"/>
    <property type="gene ID" value="OBART01G05240"/>
</dbReference>
<keyword evidence="3" id="KW-1185">Reference proteome</keyword>
<dbReference type="PaxDb" id="65489-OBART01G05240.1"/>
<evidence type="ECO:0000256" key="1">
    <source>
        <dbReference type="SAM" id="MobiDB-lite"/>
    </source>
</evidence>
<feature type="compositionally biased region" description="Acidic residues" evidence="1">
    <location>
        <begin position="250"/>
        <end position="262"/>
    </location>
</feature>
<sequence>MKRGVDISNFRKEKLGSSSNGTIYWYDGDSTIGHRLYSEYVTLDFKRNLKGKNGCLTKPVINIQWETVATNLDEFVEILEKLCSKGRPESAIGEHLKTEIIPDVEKLQKKKERDLKRQQKKDELLAYATSFQTRSLRERRPVSYNYSDYDRSIKEAIKAAAKSKESDPQEAGKKEKRASHQGNKGANGGSDIGPEQKEDGQEDAGGSDVNPEQDKDGGQEDVESLDDLSSDEDEDRDYNGKDDDSSGSDGENDVGSDGENDAYDPNKGDTEEEEVFVPRKRTRLASRRFDKPPQGLRRSRRNMKNDEDVMRPGQLTPRSMTKKTMRQRPTSISKQFSLSGSEDDREMIVADSEEESGSP</sequence>
<evidence type="ECO:0000313" key="3">
    <source>
        <dbReference type="Proteomes" id="UP000026960"/>
    </source>
</evidence>
<evidence type="ECO:0008006" key="4">
    <source>
        <dbReference type="Google" id="ProtNLM"/>
    </source>
</evidence>
<feature type="compositionally biased region" description="Acidic residues" evidence="1">
    <location>
        <begin position="219"/>
        <end position="236"/>
    </location>
</feature>
<reference evidence="2" key="1">
    <citation type="journal article" date="2009" name="Rice">
        <title>De Novo Next Generation Sequencing of Plant Genomes.</title>
        <authorList>
            <person name="Rounsley S."/>
            <person name="Marri P.R."/>
            <person name="Yu Y."/>
            <person name="He R."/>
            <person name="Sisneros N."/>
            <person name="Goicoechea J.L."/>
            <person name="Lee S.J."/>
            <person name="Angelova A."/>
            <person name="Kudrna D."/>
            <person name="Luo M."/>
            <person name="Affourtit J."/>
            <person name="Desany B."/>
            <person name="Knight J."/>
            <person name="Niazi F."/>
            <person name="Egholm M."/>
            <person name="Wing R.A."/>
        </authorList>
    </citation>
    <scope>NUCLEOTIDE SEQUENCE [LARGE SCALE GENOMIC DNA]</scope>
    <source>
        <strain evidence="2">cv. IRGC 105608</strain>
    </source>
</reference>
<feature type="compositionally biased region" description="Basic and acidic residues" evidence="1">
    <location>
        <begin position="158"/>
        <end position="173"/>
    </location>
</feature>
<dbReference type="PANTHER" id="PTHR14296:SF13">
    <property type="entry name" value="OS01G0180700 PROTEIN"/>
    <property type="match status" value="1"/>
</dbReference>
<dbReference type="PANTHER" id="PTHR14296">
    <property type="entry name" value="REMODELING AND SPACING FACTOR 1"/>
    <property type="match status" value="1"/>
</dbReference>
<feature type="compositionally biased region" description="Polar residues" evidence="1">
    <location>
        <begin position="327"/>
        <end position="340"/>
    </location>
</feature>
<dbReference type="Proteomes" id="UP000026960">
    <property type="component" value="Chromosome 1"/>
</dbReference>
<accession>A0A0D3EKC1</accession>
<reference evidence="2" key="2">
    <citation type="submission" date="2015-03" db="UniProtKB">
        <authorList>
            <consortium name="EnsemblPlants"/>
        </authorList>
    </citation>
    <scope>IDENTIFICATION</scope>
</reference>
<dbReference type="Gramene" id="OBART01G05240.1">
    <property type="protein sequence ID" value="OBART01G05240.1"/>
    <property type="gene ID" value="OBART01G05240"/>
</dbReference>
<evidence type="ECO:0000313" key="2">
    <source>
        <dbReference type="EnsemblPlants" id="OBART01G05240.1"/>
    </source>
</evidence>
<name>A0A0D3EKC1_9ORYZ</name>
<dbReference type="GO" id="GO:0006355">
    <property type="term" value="P:regulation of DNA-templated transcription"/>
    <property type="evidence" value="ECO:0007669"/>
    <property type="project" value="InterPro"/>
</dbReference>
<protein>
    <recommendedName>
        <fullName evidence="4">DDT domain-containing protein</fullName>
    </recommendedName>
</protein>
<dbReference type="AlphaFoldDB" id="A0A0D3EKC1"/>
<proteinExistence type="predicted"/>
<dbReference type="InterPro" id="IPR028938">
    <property type="entry name" value="Rsf1-like"/>
</dbReference>
<dbReference type="STRING" id="65489.A0A0D3EKC1"/>
<organism evidence="2">
    <name type="scientific">Oryza barthii</name>
    <dbReference type="NCBI Taxonomy" id="65489"/>
    <lineage>
        <taxon>Eukaryota</taxon>
        <taxon>Viridiplantae</taxon>
        <taxon>Streptophyta</taxon>
        <taxon>Embryophyta</taxon>
        <taxon>Tracheophyta</taxon>
        <taxon>Spermatophyta</taxon>
        <taxon>Magnoliopsida</taxon>
        <taxon>Liliopsida</taxon>
        <taxon>Poales</taxon>
        <taxon>Poaceae</taxon>
        <taxon>BOP clade</taxon>
        <taxon>Oryzoideae</taxon>
        <taxon>Oryzeae</taxon>
        <taxon>Oryzinae</taxon>
        <taxon>Oryza</taxon>
    </lineage>
</organism>
<dbReference type="eggNOG" id="ENOG502QTWQ">
    <property type="taxonomic scope" value="Eukaryota"/>
</dbReference>
<feature type="region of interest" description="Disordered" evidence="1">
    <location>
        <begin position="158"/>
        <end position="359"/>
    </location>
</feature>
<feature type="compositionally biased region" description="Acidic residues" evidence="1">
    <location>
        <begin position="341"/>
        <end position="359"/>
    </location>
</feature>
<dbReference type="HOGENOM" id="CLU_036753_1_0_1"/>
<dbReference type="GO" id="GO:0031213">
    <property type="term" value="C:RSF complex"/>
    <property type="evidence" value="ECO:0007669"/>
    <property type="project" value="InterPro"/>
</dbReference>